<organism evidence="4">
    <name type="scientific">Homalodisca liturata</name>
    <dbReference type="NCBI Taxonomy" id="320908"/>
    <lineage>
        <taxon>Eukaryota</taxon>
        <taxon>Metazoa</taxon>
        <taxon>Ecdysozoa</taxon>
        <taxon>Arthropoda</taxon>
        <taxon>Hexapoda</taxon>
        <taxon>Insecta</taxon>
        <taxon>Pterygota</taxon>
        <taxon>Neoptera</taxon>
        <taxon>Paraneoptera</taxon>
        <taxon>Hemiptera</taxon>
        <taxon>Auchenorrhyncha</taxon>
        <taxon>Membracoidea</taxon>
        <taxon>Cicadellidae</taxon>
        <taxon>Cicadellinae</taxon>
        <taxon>Proconiini</taxon>
        <taxon>Homalodisca</taxon>
    </lineage>
</organism>
<dbReference type="AlphaFoldDB" id="A0A1B6JBU0"/>
<dbReference type="GO" id="GO:0008010">
    <property type="term" value="F:structural constituent of chitin-based larval cuticle"/>
    <property type="evidence" value="ECO:0007669"/>
    <property type="project" value="TreeGrafter"/>
</dbReference>
<evidence type="ECO:0000256" key="3">
    <source>
        <dbReference type="SAM" id="SignalP"/>
    </source>
</evidence>
<name>A0A1B6JBU0_9HEMI</name>
<keyword evidence="3" id="KW-0732">Signal</keyword>
<evidence type="ECO:0000256" key="1">
    <source>
        <dbReference type="ARBA" id="ARBA00022460"/>
    </source>
</evidence>
<sequence>GLFQICMLAVVAVASAAPQNKPIAIIRQESEGPNADGSYRFSYETENGIRGEEAGQLLNAGSEKEAISVQGSNSYTSPEGQVINLIYTAGEQGFAPQGDHLPTPHPIPEAIQRALEFIASQPSTPETPGRRF</sequence>
<dbReference type="EMBL" id="GECU01011062">
    <property type="protein sequence ID" value="JAS96644.1"/>
    <property type="molecule type" value="Transcribed_RNA"/>
</dbReference>
<evidence type="ECO:0000313" key="4">
    <source>
        <dbReference type="EMBL" id="JAS96644.1"/>
    </source>
</evidence>
<dbReference type="PANTHER" id="PTHR10380">
    <property type="entry name" value="CUTICLE PROTEIN"/>
    <property type="match status" value="1"/>
</dbReference>
<dbReference type="InterPro" id="IPR031311">
    <property type="entry name" value="CHIT_BIND_RR_consensus"/>
</dbReference>
<dbReference type="InterPro" id="IPR050468">
    <property type="entry name" value="Cuticle_Struct_Prot"/>
</dbReference>
<keyword evidence="1 2" id="KW-0193">Cuticle</keyword>
<protein>
    <recommendedName>
        <fullName evidence="5">Endocuticle structural glycoprotein SgAbd-2</fullName>
    </recommendedName>
</protein>
<dbReference type="PROSITE" id="PS51155">
    <property type="entry name" value="CHIT_BIND_RR_2"/>
    <property type="match status" value="1"/>
</dbReference>
<feature type="non-terminal residue" evidence="4">
    <location>
        <position position="1"/>
    </location>
</feature>
<gene>
    <name evidence="4" type="ORF">g.7953</name>
</gene>
<dbReference type="GO" id="GO:0062129">
    <property type="term" value="C:chitin-based extracellular matrix"/>
    <property type="evidence" value="ECO:0007669"/>
    <property type="project" value="TreeGrafter"/>
</dbReference>
<feature type="signal peptide" evidence="3">
    <location>
        <begin position="1"/>
        <end position="16"/>
    </location>
</feature>
<evidence type="ECO:0008006" key="5">
    <source>
        <dbReference type="Google" id="ProtNLM"/>
    </source>
</evidence>
<dbReference type="PROSITE" id="PS00233">
    <property type="entry name" value="CHIT_BIND_RR_1"/>
    <property type="match status" value="1"/>
</dbReference>
<evidence type="ECO:0000256" key="2">
    <source>
        <dbReference type="PROSITE-ProRule" id="PRU00497"/>
    </source>
</evidence>
<reference evidence="4" key="1">
    <citation type="submission" date="2015-11" db="EMBL/GenBank/DDBJ databases">
        <title>De novo transcriptome assembly of four potential Pierce s Disease insect vectors from Arizona vineyards.</title>
        <authorList>
            <person name="Tassone E.E."/>
        </authorList>
    </citation>
    <scope>NUCLEOTIDE SEQUENCE</scope>
</reference>
<accession>A0A1B6JBU0</accession>
<feature type="chain" id="PRO_5008585792" description="Endocuticle structural glycoprotein SgAbd-2" evidence="3">
    <location>
        <begin position="17"/>
        <end position="132"/>
    </location>
</feature>
<dbReference type="InterPro" id="IPR000618">
    <property type="entry name" value="Insect_cuticle"/>
</dbReference>
<dbReference type="PANTHER" id="PTHR10380:SF241">
    <property type="entry name" value="CUTICULAR PROTEIN 47EG-RELATED"/>
    <property type="match status" value="1"/>
</dbReference>
<dbReference type="PRINTS" id="PR00947">
    <property type="entry name" value="CUTICLE"/>
</dbReference>
<dbReference type="Pfam" id="PF00379">
    <property type="entry name" value="Chitin_bind_4"/>
    <property type="match status" value="1"/>
</dbReference>
<proteinExistence type="predicted"/>